<evidence type="ECO:0000256" key="2">
    <source>
        <dbReference type="ARBA" id="ARBA00023054"/>
    </source>
</evidence>
<accession>A0ABW3WI00</accession>
<dbReference type="Gene3D" id="2.40.50.100">
    <property type="match status" value="1"/>
</dbReference>
<evidence type="ECO:0000313" key="6">
    <source>
        <dbReference type="Proteomes" id="UP001597158"/>
    </source>
</evidence>
<dbReference type="InterPro" id="IPR050465">
    <property type="entry name" value="UPF0194_transport"/>
</dbReference>
<feature type="coiled-coil region" evidence="3">
    <location>
        <begin position="445"/>
        <end position="472"/>
    </location>
</feature>
<feature type="domain" description="GAF" evidence="4">
    <location>
        <begin position="175"/>
        <end position="322"/>
    </location>
</feature>
<comment type="subcellular location">
    <subcellularLocation>
        <location evidence="1">Cell envelope</location>
    </subcellularLocation>
</comment>
<evidence type="ECO:0000256" key="3">
    <source>
        <dbReference type="SAM" id="Coils"/>
    </source>
</evidence>
<dbReference type="PANTHER" id="PTHR32347">
    <property type="entry name" value="EFFLUX SYSTEM COMPONENT YKNX-RELATED"/>
    <property type="match status" value="1"/>
</dbReference>
<sequence>MSATVLERTGVQDVPAAWGRFVASTTADERARAWLELVCTEIAGARAAAVLIDSPADGHFLPLAVWPKASPDLGKLGAVVEAALRERRGMAKAQEGVGVWHLAYPVFQGELIAAVVAIEVHNPALDAGDAFRRLHWGAGWLNTLLAARGLAEATEGRDRLRQVLDCLAVALRHGELRQALFELCNDLRRQLDCARVAIGLPHGQGVKLWALSEAASFDRHAAYTKACAAAMNEAFDTSLPLVVPRGESETAAATPKLSALQGITGASAALAYPMMLGGECRAVLVLERENGTFGRSELAWVDALAALLAPVVEQRRKAEQGSLRHVRDDIGRVLGKLFGPRHLTWKAGAVALSVVLAVLVLLPVEHRISARTVIEGEVQRVVAAPFQGFLTAAYVRAGDQVEQGALVAQLDDRELLIEQARWSSERDQHAGKLREAFAGHDLASIQVLGAQLQQAESQLALIEERIVRARLLAPFDGVVISGDLSQQIGAPLETGQKLFEIAPLSSYRIVLEVDERDIRFVTEGQAGRLVMTGIAGEPIPFEIGRLTPVATTQDGRNFFRVEALLSDASSRLRPGMEGVGKIDTGRAALGWVLTRRFNDWLTLTLWSWLP</sequence>
<dbReference type="Gene3D" id="3.30.450.40">
    <property type="match status" value="1"/>
</dbReference>
<dbReference type="Proteomes" id="UP001597158">
    <property type="component" value="Unassembled WGS sequence"/>
</dbReference>
<dbReference type="SUPFAM" id="SSF55781">
    <property type="entry name" value="GAF domain-like"/>
    <property type="match status" value="1"/>
</dbReference>
<evidence type="ECO:0000256" key="1">
    <source>
        <dbReference type="ARBA" id="ARBA00004196"/>
    </source>
</evidence>
<proteinExistence type="predicted"/>
<gene>
    <name evidence="5" type="ORF">ACFQ4M_14245</name>
</gene>
<protein>
    <submittedName>
        <fullName evidence="5">HlyD family efflux transporter periplasmic adaptor subunit</fullName>
    </submittedName>
</protein>
<dbReference type="SUPFAM" id="SSF111369">
    <property type="entry name" value="HlyD-like secretion proteins"/>
    <property type="match status" value="1"/>
</dbReference>
<dbReference type="InterPro" id="IPR003018">
    <property type="entry name" value="GAF"/>
</dbReference>
<dbReference type="PANTHER" id="PTHR32347:SF23">
    <property type="entry name" value="BLL5650 PROTEIN"/>
    <property type="match status" value="1"/>
</dbReference>
<dbReference type="SMART" id="SM00065">
    <property type="entry name" value="GAF"/>
    <property type="match status" value="1"/>
</dbReference>
<organism evidence="5 6">
    <name type="scientific">Thauera mechernichensis</name>
    <dbReference type="NCBI Taxonomy" id="82788"/>
    <lineage>
        <taxon>Bacteria</taxon>
        <taxon>Pseudomonadati</taxon>
        <taxon>Pseudomonadota</taxon>
        <taxon>Betaproteobacteria</taxon>
        <taxon>Rhodocyclales</taxon>
        <taxon>Zoogloeaceae</taxon>
        <taxon>Thauera</taxon>
    </lineage>
</organism>
<dbReference type="RefSeq" id="WP_277832091.1">
    <property type="nucleotide sequence ID" value="NZ_JARQZE010000004.1"/>
</dbReference>
<dbReference type="EMBL" id="JBHTMC010000026">
    <property type="protein sequence ID" value="MFD1264739.1"/>
    <property type="molecule type" value="Genomic_DNA"/>
</dbReference>
<comment type="caution">
    <text evidence="5">The sequence shown here is derived from an EMBL/GenBank/DDBJ whole genome shotgun (WGS) entry which is preliminary data.</text>
</comment>
<evidence type="ECO:0000313" key="5">
    <source>
        <dbReference type="EMBL" id="MFD1264739.1"/>
    </source>
</evidence>
<reference evidence="6" key="1">
    <citation type="journal article" date="2019" name="Int. J. Syst. Evol. Microbiol.">
        <title>The Global Catalogue of Microorganisms (GCM) 10K type strain sequencing project: providing services to taxonomists for standard genome sequencing and annotation.</title>
        <authorList>
            <consortium name="The Broad Institute Genomics Platform"/>
            <consortium name="The Broad Institute Genome Sequencing Center for Infectious Disease"/>
            <person name="Wu L."/>
            <person name="Ma J."/>
        </authorList>
    </citation>
    <scope>NUCLEOTIDE SEQUENCE [LARGE SCALE GENOMIC DNA]</scope>
    <source>
        <strain evidence="6">CCUG 48884</strain>
    </source>
</reference>
<evidence type="ECO:0000259" key="4">
    <source>
        <dbReference type="SMART" id="SM00065"/>
    </source>
</evidence>
<name>A0ABW3WI00_9RHOO</name>
<dbReference type="Gene3D" id="2.40.30.170">
    <property type="match status" value="1"/>
</dbReference>
<keyword evidence="2 3" id="KW-0175">Coiled coil</keyword>
<dbReference type="Pfam" id="PF01590">
    <property type="entry name" value="GAF"/>
    <property type="match status" value="1"/>
</dbReference>
<keyword evidence="6" id="KW-1185">Reference proteome</keyword>
<dbReference type="InterPro" id="IPR029016">
    <property type="entry name" value="GAF-like_dom_sf"/>
</dbReference>